<reference evidence="1 2" key="1">
    <citation type="journal article" date="2020" name="Mol. Biol. Evol.">
        <title>Distinct Expression and Methylation Patterns for Genes with Different Fates following a Single Whole-Genome Duplication in Flowering Plants.</title>
        <authorList>
            <person name="Shi T."/>
            <person name="Rahmani R.S."/>
            <person name="Gugger P.F."/>
            <person name="Wang M."/>
            <person name="Li H."/>
            <person name="Zhang Y."/>
            <person name="Li Z."/>
            <person name="Wang Q."/>
            <person name="Van de Peer Y."/>
            <person name="Marchal K."/>
            <person name="Chen J."/>
        </authorList>
    </citation>
    <scope>NUCLEOTIDE SEQUENCE [LARGE SCALE GENOMIC DNA]</scope>
    <source>
        <tissue evidence="1">Leaf</tissue>
    </source>
</reference>
<sequence>MFQVMILRFFQREEMLFSERWDFDILGQLLSKCQLRFPKLGKGGNVNCILV</sequence>
<keyword evidence="2" id="KW-1185">Reference proteome</keyword>
<dbReference type="Proteomes" id="UP000607653">
    <property type="component" value="Unassembled WGS sequence"/>
</dbReference>
<proteinExistence type="predicted"/>
<protein>
    <submittedName>
        <fullName evidence="1">Uncharacterized protein</fullName>
    </submittedName>
</protein>
<dbReference type="EMBL" id="DUZY01000001">
    <property type="protein sequence ID" value="DAD18501.1"/>
    <property type="molecule type" value="Genomic_DNA"/>
</dbReference>
<comment type="caution">
    <text evidence="1">The sequence shown here is derived from an EMBL/GenBank/DDBJ whole genome shotgun (WGS) entry which is preliminary data.</text>
</comment>
<gene>
    <name evidence="1" type="ORF">HUJ06_019964</name>
</gene>
<accession>A0A822XHA3</accession>
<dbReference type="AlphaFoldDB" id="A0A822XHA3"/>
<organism evidence="1 2">
    <name type="scientific">Nelumbo nucifera</name>
    <name type="common">Sacred lotus</name>
    <dbReference type="NCBI Taxonomy" id="4432"/>
    <lineage>
        <taxon>Eukaryota</taxon>
        <taxon>Viridiplantae</taxon>
        <taxon>Streptophyta</taxon>
        <taxon>Embryophyta</taxon>
        <taxon>Tracheophyta</taxon>
        <taxon>Spermatophyta</taxon>
        <taxon>Magnoliopsida</taxon>
        <taxon>Proteales</taxon>
        <taxon>Nelumbonaceae</taxon>
        <taxon>Nelumbo</taxon>
    </lineage>
</organism>
<name>A0A822XHA3_NELNU</name>
<evidence type="ECO:0000313" key="2">
    <source>
        <dbReference type="Proteomes" id="UP000607653"/>
    </source>
</evidence>
<evidence type="ECO:0000313" key="1">
    <source>
        <dbReference type="EMBL" id="DAD18501.1"/>
    </source>
</evidence>